<gene>
    <name evidence="2" type="ORF">DZC72_09165</name>
</gene>
<dbReference type="OrthoDB" id="9807687at2"/>
<dbReference type="AlphaFoldDB" id="A0A426RNZ6"/>
<accession>A0A426RNZ6</accession>
<dbReference type="EMBL" id="QUSX01000001">
    <property type="protein sequence ID" value="RRQ50681.1"/>
    <property type="molecule type" value="Genomic_DNA"/>
</dbReference>
<dbReference type="Pfam" id="PF08885">
    <property type="entry name" value="GSCFA"/>
    <property type="match status" value="1"/>
</dbReference>
<protein>
    <submittedName>
        <fullName evidence="2">GSCFA domain-containing protein</fullName>
    </submittedName>
</protein>
<dbReference type="InterPro" id="IPR014982">
    <property type="entry name" value="GSCFA"/>
</dbReference>
<evidence type="ECO:0000313" key="3">
    <source>
        <dbReference type="Proteomes" id="UP000286990"/>
    </source>
</evidence>
<reference evidence="3" key="1">
    <citation type="submission" date="2018-12" db="EMBL/GenBank/DDBJ databases">
        <title>Maribacter lutimaris sp. nov., isolated from marine sediment.</title>
        <authorList>
            <person name="Kim K.K."/>
        </authorList>
    </citation>
    <scope>NUCLEOTIDE SEQUENCE [LARGE SCALE GENOMIC DNA]</scope>
    <source>
        <strain evidence="3">PoM-212</strain>
    </source>
</reference>
<organism evidence="2 3">
    <name type="scientific">Maribacter algicola</name>
    <dbReference type="NCBI Taxonomy" id="2498892"/>
    <lineage>
        <taxon>Bacteria</taxon>
        <taxon>Pseudomonadati</taxon>
        <taxon>Bacteroidota</taxon>
        <taxon>Flavobacteriia</taxon>
        <taxon>Flavobacteriales</taxon>
        <taxon>Flavobacteriaceae</taxon>
        <taxon>Maribacter</taxon>
    </lineage>
</organism>
<feature type="domain" description="GSCFA" evidence="1">
    <location>
        <begin position="21"/>
        <end position="260"/>
    </location>
</feature>
<evidence type="ECO:0000259" key="1">
    <source>
        <dbReference type="Pfam" id="PF08885"/>
    </source>
</evidence>
<name>A0A426RNZ6_9FLAO</name>
<evidence type="ECO:0000313" key="2">
    <source>
        <dbReference type="EMBL" id="RRQ50681.1"/>
    </source>
</evidence>
<proteinExistence type="predicted"/>
<dbReference type="RefSeq" id="WP_125222503.1">
    <property type="nucleotide sequence ID" value="NZ_QUSX01000001.1"/>
</dbReference>
<sequence>MKLQTQIPLSKANNPIDYYSKILMLGSCFSHNMGDKLAYFKFQILQNPFGILFHPLAIENLVQKAVDQFEYTERDIFQLYGRWHCYDAHSELSSGKKEELLIRLNSAVYETNKLIREATHIAITLGTAWVYRHIKRDMFVANCHKVPQGEFQKILLTEKDITTSLISTVNNIKALNPEAQIVFTISPVRHLKDGFVENQRSKSVLISAIHATLQVPPLGARGLYFPSYEIMMDELRDYRFYTADMIHPNEIAIDYIWEKFRNAWISDEVEETMNKVEEIQRSLSHRPFDAESPAHQKFLKTLGQKIAYIKERYPFMNFESTSS</sequence>
<keyword evidence="3" id="KW-1185">Reference proteome</keyword>
<dbReference type="Proteomes" id="UP000286990">
    <property type="component" value="Unassembled WGS sequence"/>
</dbReference>
<comment type="caution">
    <text evidence="2">The sequence shown here is derived from an EMBL/GenBank/DDBJ whole genome shotgun (WGS) entry which is preliminary data.</text>
</comment>